<dbReference type="InterPro" id="IPR036890">
    <property type="entry name" value="HATPase_C_sf"/>
</dbReference>
<keyword evidence="4" id="KW-0547">Nucleotide-binding</keyword>
<keyword evidence="11" id="KW-1185">Reference proteome</keyword>
<comment type="caution">
    <text evidence="10">The sequence shown here is derived from an EMBL/GenBank/DDBJ whole genome shotgun (WGS) entry which is preliminary data.</text>
</comment>
<evidence type="ECO:0000256" key="3">
    <source>
        <dbReference type="ARBA" id="ARBA00022679"/>
    </source>
</evidence>
<evidence type="ECO:0000256" key="5">
    <source>
        <dbReference type="ARBA" id="ARBA00022777"/>
    </source>
</evidence>
<dbReference type="NCBIfam" id="TIGR00229">
    <property type="entry name" value="sensory_box"/>
    <property type="match status" value="1"/>
</dbReference>
<evidence type="ECO:0000259" key="8">
    <source>
        <dbReference type="PROSITE" id="PS50109"/>
    </source>
</evidence>
<dbReference type="EC" id="2.7.13.3" evidence="2"/>
<proteinExistence type="predicted"/>
<dbReference type="SUPFAM" id="SSF55874">
    <property type="entry name" value="ATPase domain of HSP90 chaperone/DNA topoisomerase II/histidine kinase"/>
    <property type="match status" value="1"/>
</dbReference>
<dbReference type="InterPro" id="IPR005467">
    <property type="entry name" value="His_kinase_dom"/>
</dbReference>
<dbReference type="SUPFAM" id="SSF55785">
    <property type="entry name" value="PYP-like sensor domain (PAS domain)"/>
    <property type="match status" value="1"/>
</dbReference>
<feature type="domain" description="Histidine kinase" evidence="8">
    <location>
        <begin position="146"/>
        <end position="352"/>
    </location>
</feature>
<sequence>MSEEQGSAETGDVESRSGDYSHLVEEAEDGLYMLDSEGRFELLNSAFAELTGYDREELIGEDPRLVLADGEVERFNRQIRSAIASEETSGSMLTTVVTKTSQRKPVEIRFSLLPTDDGEYNGLTGVARDVRARRHREQKLDVLSRVLRHNVRNRLNLIFGHAATLKDADDQHYRRAAEKIEAAAEELMELSEKARTAQTEVGFNPSEHNQTDVTELIEHLAVQLRREYPQVNLKLDLPPELIVNVPKSYRIAVNELVENAIEHNPDPEPVVRIRIERTEATVRTVVEDECPPIPDSDRRAINEGKETPLMHSLGIGLWLANWVADTVGGELELDRREDDSGNTAVIVLPHKNRL</sequence>
<accession>A0A6B0TF62</accession>
<evidence type="ECO:0000256" key="1">
    <source>
        <dbReference type="ARBA" id="ARBA00000085"/>
    </source>
</evidence>
<dbReference type="OrthoDB" id="230688at2157"/>
<feature type="coiled-coil region" evidence="7">
    <location>
        <begin position="173"/>
        <end position="200"/>
    </location>
</feature>
<organism evidence="10 11">
    <name type="scientific">Halovenus carboxidivorans</name>
    <dbReference type="NCBI Taxonomy" id="2692199"/>
    <lineage>
        <taxon>Archaea</taxon>
        <taxon>Methanobacteriati</taxon>
        <taxon>Methanobacteriota</taxon>
        <taxon>Stenosarchaea group</taxon>
        <taxon>Halobacteria</taxon>
        <taxon>Halobacteriales</taxon>
        <taxon>Haloarculaceae</taxon>
        <taxon>Halovenus</taxon>
    </lineage>
</organism>
<dbReference type="PANTHER" id="PTHR44936">
    <property type="entry name" value="SENSOR PROTEIN CREC"/>
    <property type="match status" value="1"/>
</dbReference>
<dbReference type="Gene3D" id="3.30.565.10">
    <property type="entry name" value="Histidine kinase-like ATPase, C-terminal domain"/>
    <property type="match status" value="1"/>
</dbReference>
<keyword evidence="7" id="KW-0175">Coiled coil</keyword>
<dbReference type="Pfam" id="PF08448">
    <property type="entry name" value="PAS_4"/>
    <property type="match status" value="1"/>
</dbReference>
<evidence type="ECO:0000256" key="7">
    <source>
        <dbReference type="SAM" id="Coils"/>
    </source>
</evidence>
<evidence type="ECO:0000259" key="9">
    <source>
        <dbReference type="PROSITE" id="PS50112"/>
    </source>
</evidence>
<dbReference type="GO" id="GO:0005524">
    <property type="term" value="F:ATP binding"/>
    <property type="evidence" value="ECO:0007669"/>
    <property type="project" value="UniProtKB-KW"/>
</dbReference>
<keyword evidence="6" id="KW-0067">ATP-binding</keyword>
<dbReference type="SMART" id="SM00091">
    <property type="entry name" value="PAS"/>
    <property type="match status" value="1"/>
</dbReference>
<dbReference type="CDD" id="cd16936">
    <property type="entry name" value="HATPase_RsbW-like"/>
    <property type="match status" value="1"/>
</dbReference>
<dbReference type="RefSeq" id="WP_159763956.1">
    <property type="nucleotide sequence ID" value="NZ_WUUT01000003.1"/>
</dbReference>
<keyword evidence="5" id="KW-0418">Kinase</keyword>
<dbReference type="PROSITE" id="PS50109">
    <property type="entry name" value="HIS_KIN"/>
    <property type="match status" value="1"/>
</dbReference>
<dbReference type="AlphaFoldDB" id="A0A6B0TF62"/>
<dbReference type="PROSITE" id="PS50112">
    <property type="entry name" value="PAS"/>
    <property type="match status" value="1"/>
</dbReference>
<dbReference type="InterPro" id="IPR035965">
    <property type="entry name" value="PAS-like_dom_sf"/>
</dbReference>
<name>A0A6B0TF62_9EURY</name>
<dbReference type="EMBL" id="WUUT01000003">
    <property type="protein sequence ID" value="MXR51829.1"/>
    <property type="molecule type" value="Genomic_DNA"/>
</dbReference>
<dbReference type="InterPro" id="IPR000014">
    <property type="entry name" value="PAS"/>
</dbReference>
<dbReference type="Proteomes" id="UP000466535">
    <property type="component" value="Unassembled WGS sequence"/>
</dbReference>
<gene>
    <name evidence="10" type="ORF">GRX03_09450</name>
</gene>
<evidence type="ECO:0000313" key="11">
    <source>
        <dbReference type="Proteomes" id="UP000466535"/>
    </source>
</evidence>
<dbReference type="InterPro" id="IPR003594">
    <property type="entry name" value="HATPase_dom"/>
</dbReference>
<dbReference type="SMART" id="SM00387">
    <property type="entry name" value="HATPase_c"/>
    <property type="match status" value="1"/>
</dbReference>
<feature type="domain" description="PAS" evidence="9">
    <location>
        <begin position="16"/>
        <end position="86"/>
    </location>
</feature>
<dbReference type="CDD" id="cd00130">
    <property type="entry name" value="PAS"/>
    <property type="match status" value="1"/>
</dbReference>
<protein>
    <recommendedName>
        <fullName evidence="2">histidine kinase</fullName>
        <ecNumber evidence="2">2.7.13.3</ecNumber>
    </recommendedName>
</protein>
<evidence type="ECO:0000256" key="2">
    <source>
        <dbReference type="ARBA" id="ARBA00012438"/>
    </source>
</evidence>
<dbReference type="InterPro" id="IPR050980">
    <property type="entry name" value="2C_sensor_his_kinase"/>
</dbReference>
<comment type="catalytic activity">
    <reaction evidence="1">
        <text>ATP + protein L-histidine = ADP + protein N-phospho-L-histidine.</text>
        <dbReference type="EC" id="2.7.13.3"/>
    </reaction>
</comment>
<evidence type="ECO:0000256" key="4">
    <source>
        <dbReference type="ARBA" id="ARBA00022741"/>
    </source>
</evidence>
<evidence type="ECO:0000313" key="10">
    <source>
        <dbReference type="EMBL" id="MXR51829.1"/>
    </source>
</evidence>
<dbReference type="PANTHER" id="PTHR44936:SF10">
    <property type="entry name" value="SENSOR PROTEIN RSTB"/>
    <property type="match status" value="1"/>
</dbReference>
<dbReference type="InterPro" id="IPR013656">
    <property type="entry name" value="PAS_4"/>
</dbReference>
<reference evidence="10 11" key="1">
    <citation type="submission" date="2019-12" db="EMBL/GenBank/DDBJ databases">
        <title>Isolation and characterization of three novel carbon monoxide-oxidizing members of Halobacteria from salione crusts and soils.</title>
        <authorList>
            <person name="Myers M.R."/>
            <person name="King G.M."/>
        </authorList>
    </citation>
    <scope>NUCLEOTIDE SEQUENCE [LARGE SCALE GENOMIC DNA]</scope>
    <source>
        <strain evidence="10 11">WSH3</strain>
    </source>
</reference>
<dbReference type="Gene3D" id="3.30.450.20">
    <property type="entry name" value="PAS domain"/>
    <property type="match status" value="1"/>
</dbReference>
<keyword evidence="3" id="KW-0808">Transferase</keyword>
<evidence type="ECO:0000256" key="6">
    <source>
        <dbReference type="ARBA" id="ARBA00022840"/>
    </source>
</evidence>
<dbReference type="GO" id="GO:0004673">
    <property type="term" value="F:protein histidine kinase activity"/>
    <property type="evidence" value="ECO:0007669"/>
    <property type="project" value="UniProtKB-EC"/>
</dbReference>
<dbReference type="Pfam" id="PF02518">
    <property type="entry name" value="HATPase_c"/>
    <property type="match status" value="1"/>
</dbReference>